<dbReference type="Gene3D" id="1.10.238.10">
    <property type="entry name" value="EF-hand"/>
    <property type="match status" value="1"/>
</dbReference>
<dbReference type="KEGG" id="nwr:E3U44_15150"/>
<dbReference type="Pfam" id="PF13202">
    <property type="entry name" value="EF-hand_5"/>
    <property type="match status" value="1"/>
</dbReference>
<reference evidence="3 4" key="1">
    <citation type="submission" date="2019-03" db="EMBL/GenBank/DDBJ databases">
        <title>The genome sequence of Nitrosococcus wardiae strain D1FHST reveals the archetypal metabolic capacity of ammonia-oxidizing Gammaproteobacteria.</title>
        <authorList>
            <person name="Wang L."/>
            <person name="Lim C.K."/>
            <person name="Hanson T.E."/>
            <person name="Dang H."/>
            <person name="Klotz M.G."/>
        </authorList>
    </citation>
    <scope>NUCLEOTIDE SEQUENCE [LARGE SCALE GENOMIC DNA]</scope>
    <source>
        <strain evidence="3 4">D1FHS</strain>
    </source>
</reference>
<dbReference type="PROSITE" id="PS50222">
    <property type="entry name" value="EF_HAND_2"/>
    <property type="match status" value="1"/>
</dbReference>
<dbReference type="Proteomes" id="UP000294325">
    <property type="component" value="Chromosome"/>
</dbReference>
<protein>
    <submittedName>
        <fullName evidence="3">EF-hand domain-containing protein</fullName>
    </submittedName>
</protein>
<dbReference type="InterPro" id="IPR018247">
    <property type="entry name" value="EF_Hand_1_Ca_BS"/>
</dbReference>
<organism evidence="3 4">
    <name type="scientific">Nitrosococcus wardiae</name>
    <dbReference type="NCBI Taxonomy" id="1814290"/>
    <lineage>
        <taxon>Bacteria</taxon>
        <taxon>Pseudomonadati</taxon>
        <taxon>Pseudomonadota</taxon>
        <taxon>Gammaproteobacteria</taxon>
        <taxon>Chromatiales</taxon>
        <taxon>Chromatiaceae</taxon>
        <taxon>Nitrosococcus</taxon>
    </lineage>
</organism>
<sequence length="130" mass="14843">MTEPEESTAGQETQPSEREADKTMTEKERMEKEQPSFSQLDTDGNDAISQEEAQAFDPLALYFREFDRNQDDKIDSEEFRGFKALQMRGFDHGGDSTVEYGEKGALSGKQEESTIEQPSESESERMEKQQ</sequence>
<dbReference type="PROSITE" id="PS00018">
    <property type="entry name" value="EF_HAND_1"/>
    <property type="match status" value="1"/>
</dbReference>
<dbReference type="AlphaFoldDB" id="A0A4P7C6M3"/>
<feature type="compositionally biased region" description="Polar residues" evidence="1">
    <location>
        <begin position="35"/>
        <end position="44"/>
    </location>
</feature>
<dbReference type="EMBL" id="CP038033">
    <property type="protein sequence ID" value="QBQ56602.1"/>
    <property type="molecule type" value="Genomic_DNA"/>
</dbReference>
<evidence type="ECO:0000259" key="2">
    <source>
        <dbReference type="PROSITE" id="PS50222"/>
    </source>
</evidence>
<feature type="domain" description="EF-hand" evidence="2">
    <location>
        <begin position="54"/>
        <end position="89"/>
    </location>
</feature>
<proteinExistence type="predicted"/>
<dbReference type="InterPro" id="IPR011992">
    <property type="entry name" value="EF-hand-dom_pair"/>
</dbReference>
<evidence type="ECO:0000256" key="1">
    <source>
        <dbReference type="SAM" id="MobiDB-lite"/>
    </source>
</evidence>
<evidence type="ECO:0000313" key="4">
    <source>
        <dbReference type="Proteomes" id="UP000294325"/>
    </source>
</evidence>
<keyword evidence="4" id="KW-1185">Reference proteome</keyword>
<gene>
    <name evidence="3" type="ORF">E3U44_15150</name>
</gene>
<accession>A0A4P7C6M3</accession>
<dbReference type="InterPro" id="IPR002048">
    <property type="entry name" value="EF_hand_dom"/>
</dbReference>
<evidence type="ECO:0000313" key="3">
    <source>
        <dbReference type="EMBL" id="QBQ56602.1"/>
    </source>
</evidence>
<dbReference type="GO" id="GO:0005509">
    <property type="term" value="F:calcium ion binding"/>
    <property type="evidence" value="ECO:0007669"/>
    <property type="project" value="InterPro"/>
</dbReference>
<feature type="region of interest" description="Disordered" evidence="1">
    <location>
        <begin position="88"/>
        <end position="130"/>
    </location>
</feature>
<dbReference type="OrthoDB" id="5772829at2"/>
<feature type="region of interest" description="Disordered" evidence="1">
    <location>
        <begin position="1"/>
        <end position="44"/>
    </location>
</feature>
<name>A0A4P7C6M3_9GAMM</name>
<dbReference type="SUPFAM" id="SSF47473">
    <property type="entry name" value="EF-hand"/>
    <property type="match status" value="1"/>
</dbReference>
<feature type="compositionally biased region" description="Basic and acidic residues" evidence="1">
    <location>
        <begin position="15"/>
        <end position="34"/>
    </location>
</feature>